<dbReference type="RefSeq" id="WP_073376720.1">
    <property type="nucleotide sequence ID" value="NZ_FQXS01000015.1"/>
</dbReference>
<dbReference type="InterPro" id="IPR002882">
    <property type="entry name" value="CofD"/>
</dbReference>
<dbReference type="PANTHER" id="PTHR30135">
    <property type="entry name" value="UNCHARACTERIZED PROTEIN YVCK-RELATED"/>
    <property type="match status" value="1"/>
</dbReference>
<dbReference type="SUPFAM" id="SSF142338">
    <property type="entry name" value="CofD-like"/>
    <property type="match status" value="1"/>
</dbReference>
<dbReference type="AlphaFoldDB" id="A0A1M5WUM9"/>
<evidence type="ECO:0000313" key="2">
    <source>
        <dbReference type="EMBL" id="SHH91355.1"/>
    </source>
</evidence>
<reference evidence="2 3" key="1">
    <citation type="submission" date="2016-11" db="EMBL/GenBank/DDBJ databases">
        <authorList>
            <person name="Jaros S."/>
            <person name="Januszkiewicz K."/>
            <person name="Wedrychowicz H."/>
        </authorList>
    </citation>
    <scope>NUCLEOTIDE SEQUENCE [LARGE SCALE GENOMIC DNA]</scope>
    <source>
        <strain evidence="2 3">DSM 9705</strain>
    </source>
</reference>
<dbReference type="EMBL" id="FQXS01000015">
    <property type="protein sequence ID" value="SHH91355.1"/>
    <property type="molecule type" value="Genomic_DNA"/>
</dbReference>
<dbReference type="Pfam" id="PF01933">
    <property type="entry name" value="CofD"/>
    <property type="match status" value="1"/>
</dbReference>
<evidence type="ECO:0000313" key="3">
    <source>
        <dbReference type="Proteomes" id="UP000184139"/>
    </source>
</evidence>
<keyword evidence="3" id="KW-1185">Reference proteome</keyword>
<dbReference type="Gene3D" id="3.40.50.10680">
    <property type="entry name" value="CofD-like domains"/>
    <property type="match status" value="1"/>
</dbReference>
<evidence type="ECO:0008006" key="4">
    <source>
        <dbReference type="Google" id="ProtNLM"/>
    </source>
</evidence>
<dbReference type="OrthoDB" id="9783842at2"/>
<sequence length="770" mass="87184">MSEDFIKKNRVLLRELGTRQLAPLDLLSHHDLREKLVDLVLNDGPRLVDLPSNSLFGELRQNLIEARTDDLRVVVFGGGTGLSNIIGGDCRQRGWARRPFEGLKHVFPRTTAVVCVTDDGGSTGELLKDVPVIAVGDIRHVLLSSIQLKQLQLRYELTVSEATEVAGDLSALFNYRYNTRPASVEDVLNQCGATLDSLPPEIKDYVAQTLSFCFTDSLCRRVLQRPHCLGNLIIMSAICRRLPDDVLQNDPNGIAVRYGQHIYDAIAECALLLGAGEDAVMPCTATPAQLRFQYSDGVQVTGERKSSEARRGFPVDQVFVDFCDHPFVPEPLLERIGSADILIMAPGSLYSSIIPVMQVPGIAAAVRRNRRALKLLIANLWVQDGETDRSNLDPERKFHVSDMIRAYNRNLPGGVRGLFDQVLCLSLQDIPGSVIQNYAVEGKSPIYLDREVLKRHGFAAIECGFYSKAALHERQVIQHDPQIVAQTVKTLYLAEQLASHPPPSDDPTELTTDGVGHLASRYTTCLPAIKYQQVSRCLADLPFSFRPAGNDCLDEQRIREELVDMIWYHQDIPLAHFATINGITCVQRDHWRRDQRWDNVFSFYDPQDRQIYLRRDRVDDKKQLEVAFLIAVGQALLGNYALEKRMEPLQCGPIVLGNIYHLLLRPIEERSCYFTDKELREFLALSRMKEVTSCHFTRVVNSEEGFTPPGLLMGLMYAWYLDNRLASHIEYKMSILKMHQTDLIPEQIRTRDRRVRLTTFFRQSVFGKQQ</sequence>
<evidence type="ECO:0000256" key="1">
    <source>
        <dbReference type="ARBA" id="ARBA00022490"/>
    </source>
</evidence>
<dbReference type="Proteomes" id="UP000184139">
    <property type="component" value="Unassembled WGS sequence"/>
</dbReference>
<name>A0A1M5WUM9_9BACT</name>
<dbReference type="PANTHER" id="PTHR30135:SF3">
    <property type="entry name" value="GLUCONEOGENESIS FACTOR-RELATED"/>
    <property type="match status" value="1"/>
</dbReference>
<accession>A0A1M5WUM9</accession>
<proteinExistence type="predicted"/>
<protein>
    <recommendedName>
        <fullName evidence="4">YvcK family protein</fullName>
    </recommendedName>
</protein>
<dbReference type="InterPro" id="IPR010119">
    <property type="entry name" value="Gluconeogen_factor"/>
</dbReference>
<dbReference type="GO" id="GO:0043743">
    <property type="term" value="F:LPPG:FO 2-phospho-L-lactate transferase activity"/>
    <property type="evidence" value="ECO:0007669"/>
    <property type="project" value="InterPro"/>
</dbReference>
<organism evidence="2 3">
    <name type="scientific">Desulfofustis glycolicus DSM 9705</name>
    <dbReference type="NCBI Taxonomy" id="1121409"/>
    <lineage>
        <taxon>Bacteria</taxon>
        <taxon>Pseudomonadati</taxon>
        <taxon>Thermodesulfobacteriota</taxon>
        <taxon>Desulfobulbia</taxon>
        <taxon>Desulfobulbales</taxon>
        <taxon>Desulfocapsaceae</taxon>
        <taxon>Desulfofustis</taxon>
    </lineage>
</organism>
<dbReference type="STRING" id="1121409.SAMN02745124_02538"/>
<gene>
    <name evidence="2" type="ORF">SAMN02745124_02538</name>
</gene>
<keyword evidence="1" id="KW-0963">Cytoplasm</keyword>
<dbReference type="InterPro" id="IPR038136">
    <property type="entry name" value="CofD-like_dom_sf"/>
</dbReference>